<feature type="region of interest" description="Disordered" evidence="1">
    <location>
        <begin position="52"/>
        <end position="71"/>
    </location>
</feature>
<reference evidence="3 4" key="1">
    <citation type="journal article" date="2018" name="IMA Fungus">
        <title>IMA Genome-F 9: Draft genome sequence of Annulohypoxylon stygium, Aspergillus mulundensis, Berkeleyomyces basicola (syn. Thielaviopsis basicola), Ceratocystis smalleyi, two Cercospora beticola strains, Coleophoma cylindrospora, Fusarium fracticaudum, Phialophora cf. hyalina, and Morchella septimelata.</title>
        <authorList>
            <person name="Wingfield B.D."/>
            <person name="Bills G.F."/>
            <person name="Dong Y."/>
            <person name="Huang W."/>
            <person name="Nel W.J."/>
            <person name="Swalarsk-Parry B.S."/>
            <person name="Vaghefi N."/>
            <person name="Wilken P.M."/>
            <person name="An Z."/>
            <person name="de Beer Z.W."/>
            <person name="De Vos L."/>
            <person name="Chen L."/>
            <person name="Duong T.A."/>
            <person name="Gao Y."/>
            <person name="Hammerbacher A."/>
            <person name="Kikkert J.R."/>
            <person name="Li Y."/>
            <person name="Li H."/>
            <person name="Li K."/>
            <person name="Li Q."/>
            <person name="Liu X."/>
            <person name="Ma X."/>
            <person name="Naidoo K."/>
            <person name="Pethybridge S.J."/>
            <person name="Sun J."/>
            <person name="Steenkamp E.T."/>
            <person name="van der Nest M.A."/>
            <person name="van Wyk S."/>
            <person name="Wingfield M.J."/>
            <person name="Xiong C."/>
            <person name="Yue Q."/>
            <person name="Zhang X."/>
        </authorList>
    </citation>
    <scope>NUCLEOTIDE SEQUENCE [LARGE SCALE GENOMIC DNA]</scope>
    <source>
        <strain evidence="3 4">DSM 5745</strain>
    </source>
</reference>
<gene>
    <name evidence="3" type="ORF">DSM5745_02521</name>
</gene>
<sequence>MRLTTALRLILLAATAHAKVASEWLQTNHKEGDPPPSGKVDNDQLVILSGSDNVSRGSDAVNEPQPSSCPTIMIGTAEPDGDMDDGWKELPTVAGFDLTRLVVDDDANATLPYFLENTKDFSNIKRAVITIPGKARNSWQSANDMRNALVCAAGRESVNADMDAVLIAAPQWLSDKDVDAGAGASSDVWFDNSSYQQGAAAIGPGDVSISAYEAMDMLVNTFWNKDVYPALETVVVASHSLGAQMTQRYAMLRTPQPQDSNLSFGIMNPGSYAWPVSDRPDTDDSCENSYNSWPYGLDDNDTDAFPSYVTDALRNRSAIRERFFSKTIFYGYGLDDHGDGDTHCEAQWQGSTHLGRGRNFVDMLGDLEGGFPGLQEVEYVEGVAHEEYLMFVSEAVQRRIFLFDETAGGTGNSTNSTGSDGDGDGDGDSDGSDDGDDNGSAHQYVHMPGVLFGSLLVSVVAGLYA</sequence>
<dbReference type="PANTHER" id="PTHR35560:SF3">
    <property type="entry name" value="PEPTIDASE S9 PROLYL OLIGOPEPTIDASE CATALYTIC DOMAIN-CONTAINING PROTEIN"/>
    <property type="match status" value="1"/>
</dbReference>
<dbReference type="OrthoDB" id="2019572at2759"/>
<evidence type="ECO:0008006" key="5">
    <source>
        <dbReference type="Google" id="ProtNLM"/>
    </source>
</evidence>
<dbReference type="Proteomes" id="UP000256690">
    <property type="component" value="Unassembled WGS sequence"/>
</dbReference>
<feature type="chain" id="PRO_5017540213" description="AB hydrolase-1 domain-containing protein" evidence="2">
    <location>
        <begin position="19"/>
        <end position="465"/>
    </location>
</feature>
<comment type="caution">
    <text evidence="3">The sequence shown here is derived from an EMBL/GenBank/DDBJ whole genome shotgun (WGS) entry which is preliminary data.</text>
</comment>
<feature type="region of interest" description="Disordered" evidence="1">
    <location>
        <begin position="411"/>
        <end position="440"/>
    </location>
</feature>
<dbReference type="EMBL" id="PVWQ01000002">
    <property type="protein sequence ID" value="RDW90746.1"/>
    <property type="molecule type" value="Genomic_DNA"/>
</dbReference>
<accession>A0A3D8SWR8</accession>
<evidence type="ECO:0000313" key="4">
    <source>
        <dbReference type="Proteomes" id="UP000256690"/>
    </source>
</evidence>
<dbReference type="GeneID" id="38112891"/>
<dbReference type="STRING" id="1810919.A0A3D8SWR8"/>
<name>A0A3D8SWR8_9EURO</name>
<dbReference type="AlphaFoldDB" id="A0A3D8SWR8"/>
<dbReference type="Gene3D" id="3.40.50.1820">
    <property type="entry name" value="alpha/beta hydrolase"/>
    <property type="match status" value="1"/>
</dbReference>
<keyword evidence="4" id="KW-1185">Reference proteome</keyword>
<evidence type="ECO:0000256" key="1">
    <source>
        <dbReference type="SAM" id="MobiDB-lite"/>
    </source>
</evidence>
<feature type="compositionally biased region" description="Acidic residues" evidence="1">
    <location>
        <begin position="421"/>
        <end position="437"/>
    </location>
</feature>
<dbReference type="PANTHER" id="PTHR35560">
    <property type="entry name" value="BLL0132 PROTEIN"/>
    <property type="match status" value="1"/>
</dbReference>
<keyword evidence="2" id="KW-0732">Signal</keyword>
<dbReference type="RefSeq" id="XP_026607700.1">
    <property type="nucleotide sequence ID" value="XM_026744537.1"/>
</dbReference>
<proteinExistence type="predicted"/>
<feature type="signal peptide" evidence="2">
    <location>
        <begin position="1"/>
        <end position="18"/>
    </location>
</feature>
<evidence type="ECO:0000313" key="3">
    <source>
        <dbReference type="EMBL" id="RDW90746.1"/>
    </source>
</evidence>
<organism evidence="3 4">
    <name type="scientific">Aspergillus mulundensis</name>
    <dbReference type="NCBI Taxonomy" id="1810919"/>
    <lineage>
        <taxon>Eukaryota</taxon>
        <taxon>Fungi</taxon>
        <taxon>Dikarya</taxon>
        <taxon>Ascomycota</taxon>
        <taxon>Pezizomycotina</taxon>
        <taxon>Eurotiomycetes</taxon>
        <taxon>Eurotiomycetidae</taxon>
        <taxon>Eurotiales</taxon>
        <taxon>Aspergillaceae</taxon>
        <taxon>Aspergillus</taxon>
        <taxon>Aspergillus subgen. Nidulantes</taxon>
    </lineage>
</organism>
<protein>
    <recommendedName>
        <fullName evidence="5">AB hydrolase-1 domain-containing protein</fullName>
    </recommendedName>
</protein>
<evidence type="ECO:0000256" key="2">
    <source>
        <dbReference type="SAM" id="SignalP"/>
    </source>
</evidence>
<dbReference type="InterPro" id="IPR029058">
    <property type="entry name" value="AB_hydrolase_fold"/>
</dbReference>